<dbReference type="SUPFAM" id="SSF53850">
    <property type="entry name" value="Periplasmic binding protein-like II"/>
    <property type="match status" value="1"/>
</dbReference>
<dbReference type="InterPro" id="IPR042100">
    <property type="entry name" value="Bug_dom1"/>
</dbReference>
<comment type="caution">
    <text evidence="2">The sequence shown here is derived from an EMBL/GenBank/DDBJ whole genome shotgun (WGS) entry which is preliminary data.</text>
</comment>
<organism evidence="2 3">
    <name type="scientific">Verticiella sediminum</name>
    <dbReference type="NCBI Taxonomy" id="1247510"/>
    <lineage>
        <taxon>Bacteria</taxon>
        <taxon>Pseudomonadati</taxon>
        <taxon>Pseudomonadota</taxon>
        <taxon>Betaproteobacteria</taxon>
        <taxon>Burkholderiales</taxon>
        <taxon>Alcaligenaceae</taxon>
        <taxon>Verticiella</taxon>
    </lineage>
</organism>
<comment type="similarity">
    <text evidence="1">Belongs to the UPF0065 (bug) family.</text>
</comment>
<dbReference type="Gene3D" id="3.40.190.10">
    <property type="entry name" value="Periplasmic binding protein-like II"/>
    <property type="match status" value="1"/>
</dbReference>
<protein>
    <submittedName>
        <fullName evidence="2">Tripartite tricarboxylate transporter substrate binding protein</fullName>
    </submittedName>
</protein>
<dbReference type="OrthoDB" id="8970543at2"/>
<dbReference type="PANTHER" id="PTHR42928:SF5">
    <property type="entry name" value="BLR1237 PROTEIN"/>
    <property type="match status" value="1"/>
</dbReference>
<keyword evidence="3" id="KW-1185">Reference proteome</keyword>
<evidence type="ECO:0000313" key="3">
    <source>
        <dbReference type="Proteomes" id="UP000318405"/>
    </source>
</evidence>
<sequence>MDMGRPDEQSIDTTVWRASLQSVGFDPGSHNARSCTAPFFWVTHSHADSWQCQSDCFVDGPTFGTPYLLGHPKKGACTKERDMMKPISRTGQRYTRAAGTLMVLAALLCTAPEAWTQSFPAKPITLVVPYPPGGASDVFARLLAENLRQPLGQPVVVENKPGAGSLVGTRHVSRATADGYTLLLTGSALTIQAAINKQFGLNLERDFTPVSEAVRGSFLIATPASQPFRNLGEMVAYAREHPEALRFGTNGAGTSSAMIFEYLMSITGAPLLHVPYKGSSEVVNALLAGDVQLIADPVYTLHKHVEAGTLRALAVTGSTRSELLPDVPTVQESGVEDFDIGYWMGVLAPAGTPTAVVERLSRAMSDAIKDPDMGKRIATLGFEPSGSTPEAFAKTLQQEQAIWTDLARTRNLWLE</sequence>
<gene>
    <name evidence="2" type="ORF">FOZ76_02480</name>
</gene>
<dbReference type="CDD" id="cd07012">
    <property type="entry name" value="PBP2_Bug_TTT"/>
    <property type="match status" value="1"/>
</dbReference>
<dbReference type="AlphaFoldDB" id="A0A556B1L5"/>
<proteinExistence type="inferred from homology"/>
<dbReference type="InterPro" id="IPR005064">
    <property type="entry name" value="BUG"/>
</dbReference>
<accession>A0A556B1L5</accession>
<dbReference type="PANTHER" id="PTHR42928">
    <property type="entry name" value="TRICARBOXYLATE-BINDING PROTEIN"/>
    <property type="match status" value="1"/>
</dbReference>
<dbReference type="Proteomes" id="UP000318405">
    <property type="component" value="Unassembled WGS sequence"/>
</dbReference>
<dbReference type="Gene3D" id="3.40.190.150">
    <property type="entry name" value="Bordetella uptake gene, domain 1"/>
    <property type="match status" value="1"/>
</dbReference>
<evidence type="ECO:0000256" key="1">
    <source>
        <dbReference type="ARBA" id="ARBA00006987"/>
    </source>
</evidence>
<evidence type="ECO:0000313" key="2">
    <source>
        <dbReference type="EMBL" id="TSH98635.1"/>
    </source>
</evidence>
<dbReference type="EMBL" id="VLTJ01000004">
    <property type="protein sequence ID" value="TSH98635.1"/>
    <property type="molecule type" value="Genomic_DNA"/>
</dbReference>
<dbReference type="Pfam" id="PF03401">
    <property type="entry name" value="TctC"/>
    <property type="match status" value="1"/>
</dbReference>
<reference evidence="2 3" key="1">
    <citation type="submission" date="2019-07" db="EMBL/GenBank/DDBJ databases">
        <title>Qingshengfaniella alkalisoli gen. nov., sp. nov., isolated from saline soil.</title>
        <authorList>
            <person name="Xu L."/>
            <person name="Huang X.-X."/>
            <person name="Sun J.-Q."/>
        </authorList>
    </citation>
    <scope>NUCLEOTIDE SEQUENCE [LARGE SCALE GENOMIC DNA]</scope>
    <source>
        <strain evidence="2 3">DSM 27279</strain>
    </source>
</reference>
<name>A0A556B1L5_9BURK</name>